<organism evidence="2 3">
    <name type="scientific">Litomosoides sigmodontis</name>
    <name type="common">Filarial nematode worm</name>
    <dbReference type="NCBI Taxonomy" id="42156"/>
    <lineage>
        <taxon>Eukaryota</taxon>
        <taxon>Metazoa</taxon>
        <taxon>Ecdysozoa</taxon>
        <taxon>Nematoda</taxon>
        <taxon>Chromadorea</taxon>
        <taxon>Rhabditida</taxon>
        <taxon>Spirurina</taxon>
        <taxon>Spiruromorpha</taxon>
        <taxon>Filarioidea</taxon>
        <taxon>Onchocercidae</taxon>
        <taxon>Litomosoides</taxon>
    </lineage>
</organism>
<evidence type="ECO:0000313" key="3">
    <source>
        <dbReference type="Proteomes" id="UP000277928"/>
    </source>
</evidence>
<accession>A0A3P6SXY5</accession>
<sequence length="115" mass="12421">MLPLAIFLLLIPTLTLGMNYGWNYPYGCANCAYGYGQQPYPGYGQQPYPNYYSNPQPHGYIPSVSSISRAFRNYIYPAYYYYMPSFGSVLKSGAYGALKGAGAGAAIGGIVGLIG</sequence>
<dbReference type="OMA" id="FRNYIYP"/>
<keyword evidence="3" id="KW-1185">Reference proteome</keyword>
<dbReference type="Proteomes" id="UP000277928">
    <property type="component" value="Unassembled WGS sequence"/>
</dbReference>
<evidence type="ECO:0000313" key="2">
    <source>
        <dbReference type="EMBL" id="VDK80682.1"/>
    </source>
</evidence>
<evidence type="ECO:0000256" key="1">
    <source>
        <dbReference type="SAM" id="SignalP"/>
    </source>
</evidence>
<protein>
    <submittedName>
        <fullName evidence="2">Uncharacterized protein</fullName>
    </submittedName>
</protein>
<name>A0A3P6SXY5_LITSI</name>
<proteinExistence type="predicted"/>
<keyword evidence="1" id="KW-0732">Signal</keyword>
<reference evidence="2 3" key="1">
    <citation type="submission" date="2018-08" db="EMBL/GenBank/DDBJ databases">
        <authorList>
            <person name="Laetsch R D."/>
            <person name="Stevens L."/>
            <person name="Kumar S."/>
            <person name="Blaxter L. M."/>
        </authorList>
    </citation>
    <scope>NUCLEOTIDE SEQUENCE [LARGE SCALE GENOMIC DNA]</scope>
</reference>
<dbReference type="EMBL" id="UYRX01000351">
    <property type="protein sequence ID" value="VDK80682.1"/>
    <property type="molecule type" value="Genomic_DNA"/>
</dbReference>
<gene>
    <name evidence="2" type="ORF">NLS_LOCUS5013</name>
</gene>
<feature type="signal peptide" evidence="1">
    <location>
        <begin position="1"/>
        <end position="17"/>
    </location>
</feature>
<feature type="chain" id="PRO_5018277313" evidence="1">
    <location>
        <begin position="18"/>
        <end position="115"/>
    </location>
</feature>
<dbReference type="AlphaFoldDB" id="A0A3P6SXY5"/>